<dbReference type="RefSeq" id="WP_095724852.1">
    <property type="nucleotide sequence ID" value="NZ_NTFS01000572.1"/>
</dbReference>
<protein>
    <submittedName>
        <fullName evidence="2">CHAT domain-containing protein</fullName>
    </submittedName>
</protein>
<sequence length="379" mass="44050">MKRGISKSLAQNKVFAFNIIIGKDDYRISGFSLERNATNEEMLHLTKDTLRIFQEIEQKITDRKKSDLSPEDKLFLTPEECQAYLTKLAGCGRDAYEQFFFDKYAKSELTKLRSYQSKMQFAPTIYSDSLIYPWEVLYEGDDYKNPKVDMFWGFHYPVSRALTNKPPTERKYLLSLEMLFCLHQTLNFVHQQEQPAIEKLIIKHKGNFSLLKVSRKIQKLQDGEELLAHFYQNQYNILHFACHCRQYKDDVDALIISLQEDDNNTQQIELEVKNFNRVNGVFLTQPLIFLNACQSAGGVDELRKTFNLPNKFIQYGAAAVIATACPMPDVFAAAFAKVFYEFFIGKKMLIGKALCETRRYFLENYNNRGDCTNHKPALK</sequence>
<evidence type="ECO:0000313" key="3">
    <source>
        <dbReference type="Proteomes" id="UP000218238"/>
    </source>
</evidence>
<dbReference type="Pfam" id="PF12770">
    <property type="entry name" value="CHAT"/>
    <property type="match status" value="1"/>
</dbReference>
<keyword evidence="3" id="KW-1185">Reference proteome</keyword>
<comment type="caution">
    <text evidence="2">The sequence shown here is derived from an EMBL/GenBank/DDBJ whole genome shotgun (WGS) entry which is preliminary data.</text>
</comment>
<feature type="non-terminal residue" evidence="2">
    <location>
        <position position="379"/>
    </location>
</feature>
<reference evidence="2 3" key="1">
    <citation type="submission" date="2017-08" db="EMBL/GenBank/DDBJ databases">
        <title>Draft genome sequence of filamentous cyanobacterium Calothrix elsteri CCALA 953.</title>
        <authorList>
            <person name="Gagunashvili A.N."/>
            <person name="Elster J."/>
            <person name="Andresson O.S."/>
        </authorList>
    </citation>
    <scope>NUCLEOTIDE SEQUENCE [LARGE SCALE GENOMIC DNA]</scope>
    <source>
        <strain evidence="2 3">CCALA 953</strain>
    </source>
</reference>
<accession>A0A2A2TAK0</accession>
<proteinExistence type="predicted"/>
<gene>
    <name evidence="2" type="ORF">CK510_28520</name>
</gene>
<dbReference type="AlphaFoldDB" id="A0A2A2TAK0"/>
<evidence type="ECO:0000259" key="1">
    <source>
        <dbReference type="Pfam" id="PF12770"/>
    </source>
</evidence>
<dbReference type="OrthoDB" id="503013at2"/>
<feature type="domain" description="CHAT" evidence="1">
    <location>
        <begin position="224"/>
        <end position="365"/>
    </location>
</feature>
<dbReference type="Proteomes" id="UP000218238">
    <property type="component" value="Unassembled WGS sequence"/>
</dbReference>
<name>A0A2A2TAK0_9CYAN</name>
<organism evidence="2 3">
    <name type="scientific">Brunnivagina elsteri CCALA 953</name>
    <dbReference type="NCBI Taxonomy" id="987040"/>
    <lineage>
        <taxon>Bacteria</taxon>
        <taxon>Bacillati</taxon>
        <taxon>Cyanobacteriota</taxon>
        <taxon>Cyanophyceae</taxon>
        <taxon>Nostocales</taxon>
        <taxon>Calotrichaceae</taxon>
        <taxon>Brunnivagina</taxon>
    </lineage>
</organism>
<dbReference type="EMBL" id="NTFS01000572">
    <property type="protein sequence ID" value="PAX47908.1"/>
    <property type="molecule type" value="Genomic_DNA"/>
</dbReference>
<dbReference type="InterPro" id="IPR024983">
    <property type="entry name" value="CHAT_dom"/>
</dbReference>
<evidence type="ECO:0000313" key="2">
    <source>
        <dbReference type="EMBL" id="PAX47908.1"/>
    </source>
</evidence>